<dbReference type="OrthoDB" id="9802872at2"/>
<keyword evidence="4" id="KW-0456">Lyase</keyword>
<dbReference type="NCBIfam" id="TIGR04350">
    <property type="entry name" value="C_S_lyase_PatB"/>
    <property type="match status" value="1"/>
</dbReference>
<evidence type="ECO:0000313" key="7">
    <source>
        <dbReference type="EMBL" id="EUJ32119.1"/>
    </source>
</evidence>
<accession>W7BYG4</accession>
<dbReference type="InterPro" id="IPR027619">
    <property type="entry name" value="C-S_lyase_PatB-like"/>
</dbReference>
<dbReference type="InterPro" id="IPR051798">
    <property type="entry name" value="Class-II_PLP-Dep_Aminotrans"/>
</dbReference>
<dbReference type="STRING" id="1265820.PCORN_02893"/>
<keyword evidence="3" id="KW-0663">Pyridoxal phosphate</keyword>
<dbReference type="CDD" id="cd00609">
    <property type="entry name" value="AAT_like"/>
    <property type="match status" value="1"/>
</dbReference>
<dbReference type="PATRIC" id="fig|1265820.5.peg.565"/>
<evidence type="ECO:0000313" key="8">
    <source>
        <dbReference type="Proteomes" id="UP000019254"/>
    </source>
</evidence>
<name>W7BYG4_9LIST</name>
<dbReference type="EMBL" id="AODE01000007">
    <property type="protein sequence ID" value="EUJ32119.1"/>
    <property type="molecule type" value="Genomic_DNA"/>
</dbReference>
<comment type="similarity">
    <text evidence="5">Belongs to the class-II pyridoxal-phosphate-dependent aminotransferase family. MalY/PatB cystathionine beta-lyase subfamily.</text>
</comment>
<dbReference type="Proteomes" id="UP000019254">
    <property type="component" value="Unassembled WGS sequence"/>
</dbReference>
<evidence type="ECO:0000256" key="5">
    <source>
        <dbReference type="ARBA" id="ARBA00037974"/>
    </source>
</evidence>
<dbReference type="GO" id="GO:0008483">
    <property type="term" value="F:transaminase activity"/>
    <property type="evidence" value="ECO:0007669"/>
    <property type="project" value="UniProtKB-KW"/>
</dbReference>
<dbReference type="SUPFAM" id="SSF53383">
    <property type="entry name" value="PLP-dependent transferases"/>
    <property type="match status" value="1"/>
</dbReference>
<organism evidence="7 8">
    <name type="scientific">Listeria cornellensis FSL F6-0969</name>
    <dbReference type="NCBI Taxonomy" id="1265820"/>
    <lineage>
        <taxon>Bacteria</taxon>
        <taxon>Bacillati</taxon>
        <taxon>Bacillota</taxon>
        <taxon>Bacilli</taxon>
        <taxon>Bacillales</taxon>
        <taxon>Listeriaceae</taxon>
        <taxon>Listeria</taxon>
    </lineage>
</organism>
<dbReference type="GO" id="GO:0047804">
    <property type="term" value="F:cysteine-S-conjugate beta-lyase activity"/>
    <property type="evidence" value="ECO:0007669"/>
    <property type="project" value="UniProtKB-EC"/>
</dbReference>
<feature type="domain" description="Aminotransferase class I/classII large" evidence="6">
    <location>
        <begin position="31"/>
        <end position="377"/>
    </location>
</feature>
<protein>
    <recommendedName>
        <fullName evidence="2">cysteine-S-conjugate beta-lyase</fullName>
        <ecNumber evidence="2">4.4.1.13</ecNumber>
    </recommendedName>
</protein>
<evidence type="ECO:0000256" key="3">
    <source>
        <dbReference type="ARBA" id="ARBA00022898"/>
    </source>
</evidence>
<dbReference type="Gene3D" id="3.90.1150.10">
    <property type="entry name" value="Aspartate Aminotransferase, domain 1"/>
    <property type="match status" value="1"/>
</dbReference>
<keyword evidence="7" id="KW-0808">Transferase</keyword>
<dbReference type="InterPro" id="IPR015424">
    <property type="entry name" value="PyrdxlP-dep_Trfase"/>
</dbReference>
<comment type="caution">
    <text evidence="7">The sequence shown here is derived from an EMBL/GenBank/DDBJ whole genome shotgun (WGS) entry which is preliminary data.</text>
</comment>
<dbReference type="RefSeq" id="WP_036077254.1">
    <property type="nucleotide sequence ID" value="NZ_AODE01000007.1"/>
</dbReference>
<comment type="cofactor">
    <cofactor evidence="1">
        <name>pyridoxal 5'-phosphate</name>
        <dbReference type="ChEBI" id="CHEBI:597326"/>
    </cofactor>
</comment>
<evidence type="ECO:0000256" key="4">
    <source>
        <dbReference type="ARBA" id="ARBA00023239"/>
    </source>
</evidence>
<evidence type="ECO:0000259" key="6">
    <source>
        <dbReference type="Pfam" id="PF00155"/>
    </source>
</evidence>
<dbReference type="PANTHER" id="PTHR43525:SF1">
    <property type="entry name" value="PROTEIN MALY"/>
    <property type="match status" value="1"/>
</dbReference>
<dbReference type="Pfam" id="PF00155">
    <property type="entry name" value="Aminotran_1_2"/>
    <property type="match status" value="1"/>
</dbReference>
<keyword evidence="7" id="KW-0032">Aminotransferase</keyword>
<dbReference type="GO" id="GO:0030170">
    <property type="term" value="F:pyridoxal phosphate binding"/>
    <property type="evidence" value="ECO:0007669"/>
    <property type="project" value="InterPro"/>
</dbReference>
<dbReference type="InterPro" id="IPR015422">
    <property type="entry name" value="PyrdxlP-dep_Trfase_small"/>
</dbReference>
<keyword evidence="8" id="KW-1185">Reference proteome</keyword>
<dbReference type="AlphaFoldDB" id="W7BYG4"/>
<dbReference type="InterPro" id="IPR015421">
    <property type="entry name" value="PyrdxlP-dep_Trfase_major"/>
</dbReference>
<gene>
    <name evidence="7" type="ORF">PCORN_02893</name>
</gene>
<reference evidence="7 8" key="1">
    <citation type="journal article" date="2014" name="Int. J. Syst. Evol. Microbiol.">
        <title>Listeria floridensis sp. nov., Listeria aquatica sp. nov., Listeria cornellensis sp. nov., Listeria riparia sp. nov. and Listeria grandensis sp. nov., from agricultural and natural environments.</title>
        <authorList>
            <person name="den Bakker H.C."/>
            <person name="Warchocki S."/>
            <person name="Wright E.M."/>
            <person name="Allred A.F."/>
            <person name="Ahlstrom C."/>
            <person name="Manuel C.S."/>
            <person name="Stasiewicz M.J."/>
            <person name="Burrell A."/>
            <person name="Roof S."/>
            <person name="Strawn L."/>
            <person name="Fortes E.D."/>
            <person name="Nightingale K.K."/>
            <person name="Kephart D."/>
            <person name="Wiedmann M."/>
        </authorList>
    </citation>
    <scope>NUCLEOTIDE SEQUENCE [LARGE SCALE GENOMIC DNA]</scope>
    <source>
        <strain evidence="8">FSL F6-969</strain>
    </source>
</reference>
<sequence length="391" mass="44980">MGKYDFNEVVDRKNTYCTQWDYIEDRFGEADLLPFSISDTEFRVPTPVLTAIQERVQHGVFGYSRWNHEAFKGSVTHWYQTRFDAQFDMDWVLYSPTVCYAISVLIRLKSAERDRVVVFSPMYDAFYSLIRENNRELVENKLLWDNGTYRIDFERLEKQLQGAKILLLTNPHNPTGRVFDKRELARIIEICMRQNVFIISDDIHMDIVYGDARYTPILSMVENPVNMCICTSASKTMNTPGLIGSYLLVPDATLREAFLKQLKQQDALSSVSILGMYATMAGYNESADYVDELVVHLESNMHFLKNYITNHIPEIRFEIPEGTYLAWLDVSALGVTEDALQEALIHVGKVAIMPGETYGGNGFIRMNVACSRSKLLDGLERMHQAIQTLRR</sequence>
<dbReference type="InterPro" id="IPR004839">
    <property type="entry name" value="Aminotransferase_I/II_large"/>
</dbReference>
<dbReference type="PANTHER" id="PTHR43525">
    <property type="entry name" value="PROTEIN MALY"/>
    <property type="match status" value="1"/>
</dbReference>
<proteinExistence type="inferred from homology"/>
<evidence type="ECO:0000256" key="1">
    <source>
        <dbReference type="ARBA" id="ARBA00001933"/>
    </source>
</evidence>
<dbReference type="EC" id="4.4.1.13" evidence="2"/>
<dbReference type="Gene3D" id="3.40.640.10">
    <property type="entry name" value="Type I PLP-dependent aspartate aminotransferase-like (Major domain)"/>
    <property type="match status" value="1"/>
</dbReference>
<evidence type="ECO:0000256" key="2">
    <source>
        <dbReference type="ARBA" id="ARBA00012224"/>
    </source>
</evidence>